<feature type="domain" description="NOMO seventh transthyretin-like" evidence="11">
    <location>
        <begin position="584"/>
        <end position="653"/>
    </location>
</feature>
<dbReference type="InterPro" id="IPR055074">
    <property type="entry name" value="NOMO1-3_2nd"/>
</dbReference>
<feature type="signal peptide" evidence="7">
    <location>
        <begin position="1"/>
        <end position="28"/>
    </location>
</feature>
<evidence type="ECO:0000259" key="11">
    <source>
        <dbReference type="Pfam" id="PF23141"/>
    </source>
</evidence>
<evidence type="ECO:0000259" key="13">
    <source>
        <dbReference type="Pfam" id="PF23194"/>
    </source>
</evidence>
<feature type="domain" description="NOMO-like ninth beta-sandwich" evidence="9">
    <location>
        <begin position="747"/>
        <end position="813"/>
    </location>
</feature>
<evidence type="ECO:0000256" key="7">
    <source>
        <dbReference type="SAM" id="SignalP"/>
    </source>
</evidence>
<evidence type="ECO:0000313" key="15">
    <source>
        <dbReference type="Proteomes" id="UP000053268"/>
    </source>
</evidence>
<dbReference type="SUPFAM" id="SSF49452">
    <property type="entry name" value="Starch-binding domain-like"/>
    <property type="match status" value="2"/>
</dbReference>
<dbReference type="InterPro" id="IPR051417">
    <property type="entry name" value="SDr/BOS_complex"/>
</dbReference>
<dbReference type="AlphaFoldDB" id="A0A194Q482"/>
<evidence type="ECO:0000256" key="5">
    <source>
        <dbReference type="ARBA" id="ARBA00022989"/>
    </source>
</evidence>
<dbReference type="Pfam" id="PF22902">
    <property type="entry name" value="NOMO1-like_9th"/>
    <property type="match status" value="1"/>
</dbReference>
<sequence length="1002" mass="107054">MGPLVSNKKLLFFVYQIILLSLVAQCYSNEILGCGGFVKSHVNLDFSKIEIGLYTKEGILKEKTECAPTNGYYFLPMYEHGEYILKVHPPAGWSFEPSQVELVVDGETDQCSTGEDINFAFNGFGITGRVITAGQSTGPSGITVQLVDGSGHVRETVSSTSGDFHFTPVIPGKYTLKASHSKWKLEPAQAVVQVKEGNTALPVGVLAVKGYEVGGLVTSFGSPIAGIYVLLYSKVEKQKFRVEGCNTALLQGVPDSPICHSVTDASGEFQFGLVPAGEYKLLALSKPPGQAAVSYNIQPDSVPFSVKHDNIYIKNAFEVTGFTVVGSVLNAPGGEGMSGVRVLFDGTPVGTTDATGKFTLPSLKPGLYTLTFQHEQCEVEEVHMEVGARGPAGAVVGAAARWRVCGQVSPPEQRRVQLAAHHHLHHVTPQPDGTWCTFLAPGTYTAKVEVSEEELRDGLQWYPASRSVVVGRGGGVPEVTFSQVRARVRGRVVTHDVTPPTTATPALRLRLRTLAPDGGYASRAPLLTTQPNDKGEYEFSDVVPGSVEVSVESARLCWADSRHNVAVAGELALVPPFEQAGYLLHIVSDQDIEVEYKSKSARGVLSVPAGASQQCVPAAEQYTLTPRGCHLFQPPAARIDLTAENPPTVEFRAVAHAAVVRVTSPDPVSDLVLHVVGADGSRDLGPLTPVPDPAGGYVFEHTLYLADGEEVSVRATSATLLVSPRSGQRVRGAPGCGAAALQLQAARGLTLAGRLLPPVADVLITLRSDELVLTQVTGEDGTYRFGPLERGRRYAVTAQKDSYVFGERDEDGNIAASKLAEILVELQDEADGKPLEGALVSVSGGEYRRTAASDAEGRLRFVSLAPAQYYVRPHLKEYRLRPPHATLTVPPHTDDAPHADMLHTLRFTGVRVAWSVWGSVVSLNGAGVAGAGVRALPVPPSAETPPPAHCVPQDATASLDATFRIRGLMPNCFYKLELKESSAEELSGLRLAKAPPVIEVSF</sequence>
<dbReference type="InterPro" id="IPR013784">
    <property type="entry name" value="Carb-bd-like_fold"/>
</dbReference>
<dbReference type="InterPro" id="IPR056319">
    <property type="entry name" value="NOMO_7th"/>
</dbReference>
<dbReference type="PANTHER" id="PTHR23303">
    <property type="entry name" value="CARBOXYPEPTIDASE REGULATORY REGION-CONTAINING"/>
    <property type="match status" value="1"/>
</dbReference>
<dbReference type="STRING" id="66420.A0A194Q482"/>
<accession>A0A194Q482</accession>
<dbReference type="GO" id="GO:0030246">
    <property type="term" value="F:carbohydrate binding"/>
    <property type="evidence" value="ECO:0007669"/>
    <property type="project" value="InterPro"/>
</dbReference>
<dbReference type="InterPro" id="IPR055073">
    <property type="entry name" value="NOMO1-like_9th"/>
</dbReference>
<evidence type="ECO:0000313" key="14">
    <source>
        <dbReference type="EMBL" id="KPJ00352.1"/>
    </source>
</evidence>
<dbReference type="InterPro" id="IPR056190">
    <property type="entry name" value="NOMO_5th"/>
</dbReference>
<feature type="domain" description="NOMO third transthyretin-like" evidence="12">
    <location>
        <begin position="217"/>
        <end position="320"/>
    </location>
</feature>
<dbReference type="SUPFAM" id="SSF49464">
    <property type="entry name" value="Carboxypeptidase regulatory domain-like"/>
    <property type="match status" value="1"/>
</dbReference>
<protein>
    <submittedName>
        <fullName evidence="14">Nodal modulator 3</fullName>
    </submittedName>
</protein>
<gene>
    <name evidence="14" type="ORF">RR46_02740</name>
</gene>
<evidence type="ECO:0000256" key="1">
    <source>
        <dbReference type="ARBA" id="ARBA00004115"/>
    </source>
</evidence>
<keyword evidence="4" id="KW-0256">Endoplasmic reticulum</keyword>
<proteinExistence type="predicted"/>
<evidence type="ECO:0000259" key="9">
    <source>
        <dbReference type="Pfam" id="PF22902"/>
    </source>
</evidence>
<name>A0A194Q482_PAPXU</name>
<dbReference type="EMBL" id="KQ459465">
    <property type="protein sequence ID" value="KPJ00352.1"/>
    <property type="molecule type" value="Genomic_DNA"/>
</dbReference>
<feature type="chain" id="PRO_5008264021" evidence="7">
    <location>
        <begin position="29"/>
        <end position="1002"/>
    </location>
</feature>
<dbReference type="Pfam" id="PF22898">
    <property type="entry name" value="NOMO1-like_1st"/>
    <property type="match status" value="1"/>
</dbReference>
<reference evidence="14 15" key="1">
    <citation type="journal article" date="2015" name="Nat. Commun.">
        <title>Outbred genome sequencing and CRISPR/Cas9 gene editing in butterflies.</title>
        <authorList>
            <person name="Li X."/>
            <person name="Fan D."/>
            <person name="Zhang W."/>
            <person name="Liu G."/>
            <person name="Zhang L."/>
            <person name="Zhao L."/>
            <person name="Fang X."/>
            <person name="Chen L."/>
            <person name="Dong Y."/>
            <person name="Chen Y."/>
            <person name="Ding Y."/>
            <person name="Zhao R."/>
            <person name="Feng M."/>
            <person name="Zhu Y."/>
            <person name="Feng Y."/>
            <person name="Jiang X."/>
            <person name="Zhu D."/>
            <person name="Xiang H."/>
            <person name="Feng X."/>
            <person name="Li S."/>
            <person name="Wang J."/>
            <person name="Zhang G."/>
            <person name="Kronforst M.R."/>
            <person name="Wang W."/>
        </authorList>
    </citation>
    <scope>NUCLEOTIDE SEQUENCE [LARGE SCALE GENOMIC DNA]</scope>
    <source>
        <strain evidence="14">Ya'a_city_454_Px</strain>
        <tissue evidence="14">Whole body</tissue>
    </source>
</reference>
<feature type="domain" description="NOMO-like N-terminal beta-sandwich" evidence="8">
    <location>
        <begin position="35"/>
        <end position="119"/>
    </location>
</feature>
<dbReference type="InterPro" id="IPR008969">
    <property type="entry name" value="CarboxyPept-like_regulatory"/>
</dbReference>
<evidence type="ECO:0000256" key="4">
    <source>
        <dbReference type="ARBA" id="ARBA00022824"/>
    </source>
</evidence>
<dbReference type="Pfam" id="PF23141">
    <property type="entry name" value="Ig_NOMO"/>
    <property type="match status" value="1"/>
</dbReference>
<dbReference type="InterPro" id="IPR055075">
    <property type="entry name" value="NOMO-like_N"/>
</dbReference>
<feature type="domain" description="NOMO fifth transthyretin-like" evidence="13">
    <location>
        <begin position="404"/>
        <end position="470"/>
    </location>
</feature>
<keyword evidence="6" id="KW-0472">Membrane</keyword>
<dbReference type="Gene3D" id="2.60.40.1120">
    <property type="entry name" value="Carboxypeptidase-like, regulatory domain"/>
    <property type="match status" value="2"/>
</dbReference>
<comment type="subcellular location">
    <subcellularLocation>
        <location evidence="1">Endoplasmic reticulum membrane</location>
        <topology evidence="1">Single-pass type I membrane protein</topology>
    </subcellularLocation>
</comment>
<evidence type="ECO:0000256" key="3">
    <source>
        <dbReference type="ARBA" id="ARBA00022729"/>
    </source>
</evidence>
<dbReference type="Pfam" id="PF23193">
    <property type="entry name" value="NOMO_3rd"/>
    <property type="match status" value="1"/>
</dbReference>
<evidence type="ECO:0000256" key="2">
    <source>
        <dbReference type="ARBA" id="ARBA00022692"/>
    </source>
</evidence>
<keyword evidence="15" id="KW-1185">Reference proteome</keyword>
<dbReference type="GO" id="GO:0005789">
    <property type="term" value="C:endoplasmic reticulum membrane"/>
    <property type="evidence" value="ECO:0007669"/>
    <property type="project" value="UniProtKB-SubCell"/>
</dbReference>
<keyword evidence="3 7" id="KW-0732">Signal</keyword>
<evidence type="ECO:0000256" key="6">
    <source>
        <dbReference type="ARBA" id="ARBA00023136"/>
    </source>
</evidence>
<dbReference type="InterPro" id="IPR056189">
    <property type="entry name" value="NOMO_3rd"/>
</dbReference>
<evidence type="ECO:0000259" key="10">
    <source>
        <dbReference type="Pfam" id="PF22904"/>
    </source>
</evidence>
<dbReference type="Proteomes" id="UP000053268">
    <property type="component" value="Unassembled WGS sequence"/>
</dbReference>
<keyword evidence="5" id="KW-1133">Transmembrane helix</keyword>
<feature type="domain" description="NOMO second beta-sandwich" evidence="10">
    <location>
        <begin position="121"/>
        <end position="203"/>
    </location>
</feature>
<dbReference type="SUPFAM" id="SSF117074">
    <property type="entry name" value="Hypothetical protein PA1324"/>
    <property type="match status" value="1"/>
</dbReference>
<dbReference type="Pfam" id="PF23194">
    <property type="entry name" value="NOMO_5th"/>
    <property type="match status" value="1"/>
</dbReference>
<organism evidence="14 15">
    <name type="scientific">Papilio xuthus</name>
    <name type="common">Asian swallowtail butterfly</name>
    <dbReference type="NCBI Taxonomy" id="66420"/>
    <lineage>
        <taxon>Eukaryota</taxon>
        <taxon>Metazoa</taxon>
        <taxon>Ecdysozoa</taxon>
        <taxon>Arthropoda</taxon>
        <taxon>Hexapoda</taxon>
        <taxon>Insecta</taxon>
        <taxon>Pterygota</taxon>
        <taxon>Neoptera</taxon>
        <taxon>Endopterygota</taxon>
        <taxon>Lepidoptera</taxon>
        <taxon>Glossata</taxon>
        <taxon>Ditrysia</taxon>
        <taxon>Papilionoidea</taxon>
        <taxon>Papilionidae</taxon>
        <taxon>Papilioninae</taxon>
        <taxon>Papilio</taxon>
    </lineage>
</organism>
<keyword evidence="2" id="KW-0812">Transmembrane</keyword>
<evidence type="ECO:0000259" key="8">
    <source>
        <dbReference type="Pfam" id="PF22898"/>
    </source>
</evidence>
<dbReference type="Pfam" id="PF22904">
    <property type="entry name" value="NOMO1-like_2nd"/>
    <property type="match status" value="1"/>
</dbReference>
<evidence type="ECO:0000259" key="12">
    <source>
        <dbReference type="Pfam" id="PF23193"/>
    </source>
</evidence>
<dbReference type="PANTHER" id="PTHR23303:SF14">
    <property type="entry name" value="BOS COMPLEX SUBUNIT NOMO1-RELATED"/>
    <property type="match status" value="1"/>
</dbReference>